<evidence type="ECO:0000313" key="1">
    <source>
        <dbReference type="EMBL" id="CAG8496006.1"/>
    </source>
</evidence>
<reference evidence="1" key="1">
    <citation type="submission" date="2021-06" db="EMBL/GenBank/DDBJ databases">
        <authorList>
            <person name="Kallberg Y."/>
            <person name="Tangrot J."/>
            <person name="Rosling A."/>
        </authorList>
    </citation>
    <scope>NUCLEOTIDE SEQUENCE</scope>
    <source>
        <strain evidence="1">MA461A</strain>
    </source>
</reference>
<gene>
    <name evidence="1" type="ORF">RPERSI_LOCUS1605</name>
</gene>
<accession>A0ACA9KVB7</accession>
<protein>
    <submittedName>
        <fullName evidence="1">33661_t:CDS:1</fullName>
    </submittedName>
</protein>
<proteinExistence type="predicted"/>
<organism evidence="1 2">
    <name type="scientific">Racocetra persica</name>
    <dbReference type="NCBI Taxonomy" id="160502"/>
    <lineage>
        <taxon>Eukaryota</taxon>
        <taxon>Fungi</taxon>
        <taxon>Fungi incertae sedis</taxon>
        <taxon>Mucoromycota</taxon>
        <taxon>Glomeromycotina</taxon>
        <taxon>Glomeromycetes</taxon>
        <taxon>Diversisporales</taxon>
        <taxon>Gigasporaceae</taxon>
        <taxon>Racocetra</taxon>
    </lineage>
</organism>
<dbReference type="Proteomes" id="UP000789920">
    <property type="component" value="Unassembled WGS sequence"/>
</dbReference>
<name>A0ACA9KVB7_9GLOM</name>
<evidence type="ECO:0000313" key="2">
    <source>
        <dbReference type="Proteomes" id="UP000789920"/>
    </source>
</evidence>
<sequence length="148" mass="17378">MQCPCFGIYLGITIELQTHIQDFIKLSKPKHATHTEGSYYDLVTNISESIKIPGDFRCNVRIEMLLLGGRVNEVKRNETTFIHRDFMNHMGMKAEKVTEECLLDIELDNWKCRYYEEGFGKLVAIKRKYDNVFRWKQSIPTNTDISCY</sequence>
<dbReference type="EMBL" id="CAJVQC010001535">
    <property type="protein sequence ID" value="CAG8496006.1"/>
    <property type="molecule type" value="Genomic_DNA"/>
</dbReference>
<keyword evidence="2" id="KW-1185">Reference proteome</keyword>
<comment type="caution">
    <text evidence="1">The sequence shown here is derived from an EMBL/GenBank/DDBJ whole genome shotgun (WGS) entry which is preliminary data.</text>
</comment>